<dbReference type="Pfam" id="PF00271">
    <property type="entry name" value="Helicase_C"/>
    <property type="match status" value="1"/>
</dbReference>
<dbReference type="InterPro" id="IPR027417">
    <property type="entry name" value="P-loop_NTPase"/>
</dbReference>
<name>A0A7K1FKG5_9ACTN</name>
<evidence type="ECO:0000256" key="3">
    <source>
        <dbReference type="ARBA" id="ARBA00022801"/>
    </source>
</evidence>
<feature type="domain" description="Helicase ATP-binding" evidence="10">
    <location>
        <begin position="66"/>
        <end position="259"/>
    </location>
</feature>
<evidence type="ECO:0000313" key="12">
    <source>
        <dbReference type="EMBL" id="MTD14560.1"/>
    </source>
</evidence>
<dbReference type="InterPro" id="IPR014001">
    <property type="entry name" value="Helicase_ATP-bd"/>
</dbReference>
<dbReference type="InterPro" id="IPR011545">
    <property type="entry name" value="DEAD/DEAH_box_helicase_dom"/>
</dbReference>
<gene>
    <name evidence="12" type="ORF">GIS00_11445</name>
</gene>
<keyword evidence="5" id="KW-0067">ATP-binding</keyword>
<evidence type="ECO:0000256" key="8">
    <source>
        <dbReference type="ARBA" id="ARBA00023235"/>
    </source>
</evidence>
<organism evidence="12 13">
    <name type="scientific">Nakamurella alba</name>
    <dbReference type="NCBI Taxonomy" id="2665158"/>
    <lineage>
        <taxon>Bacteria</taxon>
        <taxon>Bacillati</taxon>
        <taxon>Actinomycetota</taxon>
        <taxon>Actinomycetes</taxon>
        <taxon>Nakamurellales</taxon>
        <taxon>Nakamurellaceae</taxon>
        <taxon>Nakamurella</taxon>
    </lineage>
</organism>
<proteinExistence type="predicted"/>
<feature type="domain" description="Helicase C-terminal" evidence="11">
    <location>
        <begin position="309"/>
        <end position="502"/>
    </location>
</feature>
<dbReference type="Gene3D" id="3.40.50.300">
    <property type="entry name" value="P-loop containing nucleotide triphosphate hydrolases"/>
    <property type="match status" value="2"/>
</dbReference>
<dbReference type="SUPFAM" id="SSF52540">
    <property type="entry name" value="P-loop containing nucleoside triphosphate hydrolases"/>
    <property type="match status" value="1"/>
</dbReference>
<sequence>MCHTARSATVGGLADNGRVIDDEQDPGTAAGSGDSTLGALDRFTPLVRDWFTSTFAAPTPAQAGAWDAIGKGEHTLVVAPTGSGKTLSAFLSAIDGLVARPVPETAQQRCSVLYLSPIKALAVDVERNLRSPLTGIAQLGARSGTSTREISVAVRSGDTPAGDRRSFARDGADILITTPESLFLLLTSRAREMLTGVHTVIVDEVHAVAGTKRGAHLAVSLDRLDQLLERPAQRIGLSATVRPLEEVGRFLTGGRPVTLVRPPSTKQIDVDVVVPVPDMSAMGAPTGELTGPAAGEPERTSIWPHVEEKVVDLIEAHRSTIVFANSRRLAERLTARLNEIHAERAQAAAALPDETWHEPGLGSPAQIMAQSGASSGAPAVLARAHHGSVSREQRALIEDELKTGRLPAVVATSSLELGVDMGAVDLVVQVEAPPSVSSGLQRIGRAGHQVGAPSHGVMFPKYRGDLVSAAVVADRMRTGRIEALAVLSNPLDVLAQQIVAITAMDPITVDELHELIRRSAPFAQLGRVALESVLDMLSGRYPSEEFAELRPRLTWDRVTGELTGRPGAQRLAVTSGGTIPDRGLFGVFLAGQEGAGRRVGELDEEMVYESRVGDVFALGSSSWQIVEITHDRVLVLPAPGLPGRLPFWKGDTLGRPAELGIAHGEFVREIGTGADAEVRERLGAGGLDAFATENLLAYLREQREATGLLPDENTVLVERFRDELGDWRLVVHSPYGAAVHAPWALVAAARMREHYGVDVQAMHADDGIVLRLPDVEYEGDGPQVTEALVLDAETLEAEVTAEIGGSAVFASRFRECAGRALLLPRRQIGKRQPLWQQRQRASQLLEVASKYPSFPIVAEAVREVLSDVFDVPALGTLMRRIAARSVQLVEVTTQQPSPFARSLMFGYVAQYLYEGDSPLAERRAAALTVDPTLLAELLGSGDGLALRDLLDPAALASTESDLQRLSENRRARNLDEIADLLRILGPLTDEEIAARTVPEVDVAAAVEELVGTRRAIGVRIGGVARWADPTDAAVLRDALGTALPPGIAGAFLEAVPDPLGRLLSRFARTHGPFVPAEPATLFGLGQAVVLDGLRRLSGNGRVVEGEFRPLGGAPDPSRRSGTDGVREFVDAEVLRLLRRRSLAALRAEVEPVAPVTLARFVPAWNGIVAKGSRGSRQRGVDGVLRAVEQLAGAVLPASALESLILPARVAGYQPSLMDELTASGEVIWTGHGALAGDDGWVSLHLADTAPLTLPLPEKDAALGGPPDRARPPRRDAVAAVRASASAAPGTAASSSAASGAAASGAAASGSAAGGGAAVGDTLAGAAVGERAAGAATDEVPGGPDPAPQRIAEPATQHGVWHRRLLEVLSRGGAFFFRDLADGVARAAADEGGPDGAIDDASLAEVLWDLVFAGLVTGDTLAPLRARLAGGRTTHRAKRAAPTARRRTPSGLSMLSARTGRVGPQVRRTGPPHVAGRWSLLPTAETDPTVRAHALAEVLLDRHGVVTRGAVVAEEAPGGFAGVYRVLSAFEETGRVRRGYFVEGLGAAQFATTGAVDRLRGHGVDPDAAPDLAAIVLAAADPANPYGAALPWPAGDPALPDKHRPARRAGALVVLVDGEAVLFAERGGRTLLSFTDDPAVLGAGAAALAERVTSGAIGGLTVTRIDGAEVQGAGGPAVDALLAAGFSLTPRGLRIRPFAGGAG</sequence>
<evidence type="ECO:0000256" key="7">
    <source>
        <dbReference type="ARBA" id="ARBA00023204"/>
    </source>
</evidence>
<accession>A0A7K1FKG5</accession>
<dbReference type="Pfam" id="PF19306">
    <property type="entry name" value="WHD_Lhr"/>
    <property type="match status" value="1"/>
</dbReference>
<dbReference type="Pfam" id="PF23235">
    <property type="entry name" value="WHD_3rd_Lhr"/>
    <property type="match status" value="1"/>
</dbReference>
<keyword evidence="13" id="KW-1185">Reference proteome</keyword>
<dbReference type="GO" id="GO:0016887">
    <property type="term" value="F:ATP hydrolysis activity"/>
    <property type="evidence" value="ECO:0007669"/>
    <property type="project" value="TreeGrafter"/>
</dbReference>
<dbReference type="PANTHER" id="PTHR47962">
    <property type="entry name" value="ATP-DEPENDENT HELICASE LHR-RELATED-RELATED"/>
    <property type="match status" value="1"/>
</dbReference>
<protein>
    <submittedName>
        <fullName evidence="12">DEAD/DEAH box helicase</fullName>
    </submittedName>
</protein>
<dbReference type="PROSITE" id="PS51192">
    <property type="entry name" value="HELICASE_ATP_BIND_1"/>
    <property type="match status" value="1"/>
</dbReference>
<keyword evidence="7" id="KW-0234">DNA repair</keyword>
<dbReference type="InterPro" id="IPR045628">
    <property type="entry name" value="Lhr_WH_dom"/>
</dbReference>
<dbReference type="EMBL" id="WLYK01000003">
    <property type="protein sequence ID" value="MTD14560.1"/>
    <property type="molecule type" value="Genomic_DNA"/>
</dbReference>
<reference evidence="12 13" key="1">
    <citation type="submission" date="2019-11" db="EMBL/GenBank/DDBJ databases">
        <authorList>
            <person name="Jiang L.-Q."/>
        </authorList>
    </citation>
    <scope>NUCLEOTIDE SEQUENCE [LARGE SCALE GENOMIC DNA]</scope>
    <source>
        <strain evidence="12 13">YIM 132087</strain>
    </source>
</reference>
<feature type="compositionally biased region" description="Low complexity" evidence="9">
    <location>
        <begin position="1255"/>
        <end position="1266"/>
    </location>
</feature>
<dbReference type="InterPro" id="IPR055368">
    <property type="entry name" value="WH3_Lhr"/>
</dbReference>
<dbReference type="SMART" id="SM00487">
    <property type="entry name" value="DEXDc"/>
    <property type="match status" value="1"/>
</dbReference>
<dbReference type="InterPro" id="IPR001650">
    <property type="entry name" value="Helicase_C-like"/>
</dbReference>
<feature type="region of interest" description="Disordered" evidence="9">
    <location>
        <begin position="1333"/>
        <end position="1355"/>
    </location>
</feature>
<dbReference type="PANTHER" id="PTHR47962:SF5">
    <property type="entry name" value="ATP-DEPENDENT HELICASE LHR-RELATED"/>
    <property type="match status" value="1"/>
</dbReference>
<dbReference type="GO" id="GO:0003677">
    <property type="term" value="F:DNA binding"/>
    <property type="evidence" value="ECO:0007669"/>
    <property type="project" value="UniProtKB-KW"/>
</dbReference>
<dbReference type="InterPro" id="IPR052511">
    <property type="entry name" value="ATP-dep_Helicase"/>
</dbReference>
<evidence type="ECO:0000256" key="5">
    <source>
        <dbReference type="ARBA" id="ARBA00022840"/>
    </source>
</evidence>
<keyword evidence="1" id="KW-0547">Nucleotide-binding</keyword>
<dbReference type="InterPro" id="IPR055369">
    <property type="entry name" value="WH2_Lhr"/>
</dbReference>
<dbReference type="Pfam" id="PF23236">
    <property type="entry name" value="WHD_2nd_Lhr"/>
    <property type="match status" value="1"/>
</dbReference>
<feature type="compositionally biased region" description="Basic and acidic residues" evidence="9">
    <location>
        <begin position="1267"/>
        <end position="1276"/>
    </location>
</feature>
<evidence type="ECO:0000256" key="4">
    <source>
        <dbReference type="ARBA" id="ARBA00022806"/>
    </source>
</evidence>
<comment type="caution">
    <text evidence="12">The sequence shown here is derived from an EMBL/GenBank/DDBJ whole genome shotgun (WGS) entry which is preliminary data.</text>
</comment>
<evidence type="ECO:0000313" key="13">
    <source>
        <dbReference type="Proteomes" id="UP000460221"/>
    </source>
</evidence>
<dbReference type="GO" id="GO:0006281">
    <property type="term" value="P:DNA repair"/>
    <property type="evidence" value="ECO:0007669"/>
    <property type="project" value="UniProtKB-KW"/>
</dbReference>
<feature type="region of interest" description="Disordered" evidence="9">
    <location>
        <begin position="1255"/>
        <end position="1282"/>
    </location>
</feature>
<evidence type="ECO:0000256" key="2">
    <source>
        <dbReference type="ARBA" id="ARBA00022763"/>
    </source>
</evidence>
<evidence type="ECO:0000256" key="9">
    <source>
        <dbReference type="SAM" id="MobiDB-lite"/>
    </source>
</evidence>
<dbReference type="InterPro" id="IPR055367">
    <property type="entry name" value="WH4_Lhr"/>
</dbReference>
<keyword evidence="6" id="KW-0238">DNA-binding</keyword>
<dbReference type="Pfam" id="PF00270">
    <property type="entry name" value="DEAD"/>
    <property type="match status" value="1"/>
</dbReference>
<dbReference type="InterPro" id="IPR013701">
    <property type="entry name" value="Lhr-like_DEAD/DEAH_assoc"/>
</dbReference>
<dbReference type="PROSITE" id="PS51194">
    <property type="entry name" value="HELICASE_CTER"/>
    <property type="match status" value="1"/>
</dbReference>
<dbReference type="Pfam" id="PF23234">
    <property type="entry name" value="WHD_4th_Lhr"/>
    <property type="match status" value="1"/>
</dbReference>
<dbReference type="Proteomes" id="UP000460221">
    <property type="component" value="Unassembled WGS sequence"/>
</dbReference>
<keyword evidence="2" id="KW-0227">DNA damage</keyword>
<keyword evidence="8" id="KW-0413">Isomerase</keyword>
<evidence type="ECO:0000256" key="6">
    <source>
        <dbReference type="ARBA" id="ARBA00023125"/>
    </source>
</evidence>
<keyword evidence="3" id="KW-0378">Hydrolase</keyword>
<dbReference type="Pfam" id="PF08494">
    <property type="entry name" value="DEAD_assoc"/>
    <property type="match status" value="1"/>
</dbReference>
<evidence type="ECO:0000256" key="1">
    <source>
        <dbReference type="ARBA" id="ARBA00022741"/>
    </source>
</evidence>
<dbReference type="GO" id="GO:0005524">
    <property type="term" value="F:ATP binding"/>
    <property type="evidence" value="ECO:0007669"/>
    <property type="project" value="UniProtKB-KW"/>
</dbReference>
<keyword evidence="4 12" id="KW-0347">Helicase</keyword>
<feature type="region of interest" description="Disordered" evidence="9">
    <location>
        <begin position="15"/>
        <end position="36"/>
    </location>
</feature>
<evidence type="ECO:0000259" key="10">
    <source>
        <dbReference type="PROSITE" id="PS51192"/>
    </source>
</evidence>
<dbReference type="GO" id="GO:0004386">
    <property type="term" value="F:helicase activity"/>
    <property type="evidence" value="ECO:0007669"/>
    <property type="project" value="UniProtKB-KW"/>
</dbReference>
<evidence type="ECO:0000259" key="11">
    <source>
        <dbReference type="PROSITE" id="PS51194"/>
    </source>
</evidence>
<dbReference type="SMART" id="SM00490">
    <property type="entry name" value="HELICc"/>
    <property type="match status" value="1"/>
</dbReference>